<sequence length="149" mass="17021">MFMLEKMGLFNILFATTLCTFVSCQTNKSRNSVAHLDSLVSYNTETKINMYEDIWKKDSCGCLKMRTAQMADSIITNNNLIGKDTLAFIAHMGKYNKKENNQEGFILIYYIKSTCLDGAIDDNADKSWIRFSFTNDGKLKNIPEEIVIE</sequence>
<accession>A0A930HNL8</accession>
<dbReference type="AlphaFoldDB" id="A0A930HNL8"/>
<dbReference type="EMBL" id="JABZSJ010000074">
    <property type="protein sequence ID" value="MBF1385157.1"/>
    <property type="molecule type" value="Genomic_DNA"/>
</dbReference>
<organism evidence="1 2">
    <name type="scientific">Prevotella aurantiaca</name>
    <dbReference type="NCBI Taxonomy" id="596085"/>
    <lineage>
        <taxon>Bacteria</taxon>
        <taxon>Pseudomonadati</taxon>
        <taxon>Bacteroidota</taxon>
        <taxon>Bacteroidia</taxon>
        <taxon>Bacteroidales</taxon>
        <taxon>Prevotellaceae</taxon>
        <taxon>Prevotella</taxon>
    </lineage>
</organism>
<evidence type="ECO:0008006" key="3">
    <source>
        <dbReference type="Google" id="ProtNLM"/>
    </source>
</evidence>
<protein>
    <recommendedName>
        <fullName evidence="3">Lipoprotein</fullName>
    </recommendedName>
</protein>
<name>A0A930HNL8_9BACT</name>
<evidence type="ECO:0000313" key="2">
    <source>
        <dbReference type="Proteomes" id="UP000771736"/>
    </source>
</evidence>
<gene>
    <name evidence="1" type="ORF">HXN26_10005</name>
</gene>
<dbReference type="Proteomes" id="UP000771736">
    <property type="component" value="Unassembled WGS sequence"/>
</dbReference>
<dbReference type="PROSITE" id="PS51257">
    <property type="entry name" value="PROKAR_LIPOPROTEIN"/>
    <property type="match status" value="1"/>
</dbReference>
<proteinExistence type="predicted"/>
<reference evidence="1" key="1">
    <citation type="submission" date="2020-04" db="EMBL/GenBank/DDBJ databases">
        <title>Deep metagenomics examines the oral microbiome during advanced dental caries in children, revealing novel taxa and co-occurrences with host molecules.</title>
        <authorList>
            <person name="Baker J.L."/>
            <person name="Morton J.T."/>
            <person name="Dinis M."/>
            <person name="Alvarez R."/>
            <person name="Tran N.C."/>
            <person name="Knight R."/>
            <person name="Edlund A."/>
        </authorList>
    </citation>
    <scope>NUCLEOTIDE SEQUENCE</scope>
    <source>
        <strain evidence="1">JCVI_44_bin.5</strain>
    </source>
</reference>
<evidence type="ECO:0000313" key="1">
    <source>
        <dbReference type="EMBL" id="MBF1385157.1"/>
    </source>
</evidence>
<comment type="caution">
    <text evidence="1">The sequence shown here is derived from an EMBL/GenBank/DDBJ whole genome shotgun (WGS) entry which is preliminary data.</text>
</comment>